<dbReference type="Pfam" id="PF01553">
    <property type="entry name" value="Acyltransferase"/>
    <property type="match status" value="1"/>
</dbReference>
<keyword evidence="10" id="KW-1185">Reference proteome</keyword>
<comment type="caution">
    <text evidence="9">The sequence shown here is derived from an EMBL/GenBank/DDBJ whole genome shotgun (WGS) entry which is preliminary data.</text>
</comment>
<dbReference type="SUPFAM" id="SSF69593">
    <property type="entry name" value="Glycerol-3-phosphate (1)-acyltransferase"/>
    <property type="match status" value="1"/>
</dbReference>
<proteinExistence type="inferred from homology"/>
<gene>
    <name evidence="9" type="ORF">ACJDUG_16595</name>
</gene>
<evidence type="ECO:0000313" key="9">
    <source>
        <dbReference type="EMBL" id="MFL0248565.1"/>
    </source>
</evidence>
<dbReference type="PANTHER" id="PTHR10434">
    <property type="entry name" value="1-ACYL-SN-GLYCEROL-3-PHOSPHATE ACYLTRANSFERASE"/>
    <property type="match status" value="1"/>
</dbReference>
<sequence length="240" mass="27302">MPYLWIFYGIYFIIKLFIKKGKFEFLKRKMTKEEIDEYAYREVKSLAKELVDITGSRVNVIGEENIPEGACVFVGNHQANYDILAMLAYINKPIGFIAKKELEKLTGVNYWMKQIHCVFMDRDDPRDSVKSILDGVSNLRKGYSMVIYPEGTRSKGPTLQEFKKGAMKLATKAGVQIVPVTINGTYEIFEGQKGKRVKASSVDIILSEPINTKDMPKEEQNNLSETIKAIISENLQKINA</sequence>
<keyword evidence="6 7" id="KW-0012">Acyltransferase</keyword>
<evidence type="ECO:0000256" key="1">
    <source>
        <dbReference type="ARBA" id="ARBA00005189"/>
    </source>
</evidence>
<evidence type="ECO:0000256" key="6">
    <source>
        <dbReference type="ARBA" id="ARBA00023315"/>
    </source>
</evidence>
<keyword evidence="4 7" id="KW-0808">Transferase</keyword>
<dbReference type="RefSeq" id="WP_406770993.1">
    <property type="nucleotide sequence ID" value="NZ_JBJHZZ010000021.1"/>
</dbReference>
<dbReference type="InterPro" id="IPR004552">
    <property type="entry name" value="AGP_acyltrans"/>
</dbReference>
<comment type="catalytic activity">
    <reaction evidence="7">
        <text>a 1-acyl-sn-glycero-3-phosphate + an acyl-CoA = a 1,2-diacyl-sn-glycero-3-phosphate + CoA</text>
        <dbReference type="Rhea" id="RHEA:19709"/>
        <dbReference type="ChEBI" id="CHEBI:57287"/>
        <dbReference type="ChEBI" id="CHEBI:57970"/>
        <dbReference type="ChEBI" id="CHEBI:58342"/>
        <dbReference type="ChEBI" id="CHEBI:58608"/>
        <dbReference type="EC" id="2.3.1.51"/>
    </reaction>
</comment>
<dbReference type="Proteomes" id="UP001623591">
    <property type="component" value="Unassembled WGS sequence"/>
</dbReference>
<dbReference type="InterPro" id="IPR002123">
    <property type="entry name" value="Plipid/glycerol_acylTrfase"/>
</dbReference>
<comment type="similarity">
    <text evidence="2 7">Belongs to the 1-acyl-sn-glycerol-3-phosphate acyltransferase family.</text>
</comment>
<dbReference type="CDD" id="cd07989">
    <property type="entry name" value="LPLAT_AGPAT-like"/>
    <property type="match status" value="1"/>
</dbReference>
<keyword evidence="3 7" id="KW-0444">Lipid biosynthesis</keyword>
<dbReference type="EC" id="2.3.1.51" evidence="7"/>
<evidence type="ECO:0000256" key="4">
    <source>
        <dbReference type="ARBA" id="ARBA00022679"/>
    </source>
</evidence>
<evidence type="ECO:0000256" key="3">
    <source>
        <dbReference type="ARBA" id="ARBA00022516"/>
    </source>
</evidence>
<feature type="domain" description="Phospholipid/glycerol acyltransferase" evidence="8">
    <location>
        <begin position="71"/>
        <end position="185"/>
    </location>
</feature>
<dbReference type="GO" id="GO:0016746">
    <property type="term" value="F:acyltransferase activity"/>
    <property type="evidence" value="ECO:0007669"/>
    <property type="project" value="UniProtKB-KW"/>
</dbReference>
<keyword evidence="7" id="KW-1208">Phospholipid metabolism</keyword>
<evidence type="ECO:0000256" key="5">
    <source>
        <dbReference type="ARBA" id="ARBA00023098"/>
    </source>
</evidence>
<accession>A0ABW8T9H6</accession>
<evidence type="ECO:0000259" key="8">
    <source>
        <dbReference type="SMART" id="SM00563"/>
    </source>
</evidence>
<protein>
    <recommendedName>
        <fullName evidence="7">1-acyl-sn-glycerol-3-phosphate acyltransferase</fullName>
        <ecNumber evidence="7">2.3.1.51</ecNumber>
    </recommendedName>
</protein>
<dbReference type="PANTHER" id="PTHR10434:SF64">
    <property type="entry name" value="1-ACYL-SN-GLYCEROL-3-PHOSPHATE ACYLTRANSFERASE-RELATED"/>
    <property type="match status" value="1"/>
</dbReference>
<evidence type="ECO:0000256" key="2">
    <source>
        <dbReference type="ARBA" id="ARBA00008655"/>
    </source>
</evidence>
<dbReference type="NCBIfam" id="TIGR00530">
    <property type="entry name" value="AGP_acyltrn"/>
    <property type="match status" value="1"/>
</dbReference>
<name>A0ABW8T9H6_9CLOT</name>
<comment type="pathway">
    <text evidence="1">Lipid metabolism.</text>
</comment>
<keyword evidence="5 7" id="KW-0443">Lipid metabolism</keyword>
<reference evidence="9 10" key="1">
    <citation type="submission" date="2024-11" db="EMBL/GenBank/DDBJ databases">
        <authorList>
            <person name="Heng Y.C."/>
            <person name="Lim A.C.H."/>
            <person name="Lee J.K.Y."/>
            <person name="Kittelmann S."/>
        </authorList>
    </citation>
    <scope>NUCLEOTIDE SEQUENCE [LARGE SCALE GENOMIC DNA]</scope>
    <source>
        <strain evidence="9 10">WILCCON 0185</strain>
    </source>
</reference>
<dbReference type="EMBL" id="JBJHZZ010000021">
    <property type="protein sequence ID" value="MFL0248565.1"/>
    <property type="molecule type" value="Genomic_DNA"/>
</dbReference>
<keyword evidence="7" id="KW-0594">Phospholipid biosynthesis</keyword>
<evidence type="ECO:0000313" key="10">
    <source>
        <dbReference type="Proteomes" id="UP001623591"/>
    </source>
</evidence>
<evidence type="ECO:0000256" key="7">
    <source>
        <dbReference type="RuleBase" id="RU361267"/>
    </source>
</evidence>
<comment type="domain">
    <text evidence="7">The HXXXXD motif is essential for acyltransferase activity and may constitute the binding site for the phosphate moiety of the glycerol-3-phosphate.</text>
</comment>
<organism evidence="9 10">
    <name type="scientific">Candidatus Clostridium stratigraminis</name>
    <dbReference type="NCBI Taxonomy" id="3381661"/>
    <lineage>
        <taxon>Bacteria</taxon>
        <taxon>Bacillati</taxon>
        <taxon>Bacillota</taxon>
        <taxon>Clostridia</taxon>
        <taxon>Eubacteriales</taxon>
        <taxon>Clostridiaceae</taxon>
        <taxon>Clostridium</taxon>
    </lineage>
</organism>
<dbReference type="SMART" id="SM00563">
    <property type="entry name" value="PlsC"/>
    <property type="match status" value="1"/>
</dbReference>